<feature type="transmembrane region" description="Helical" evidence="1">
    <location>
        <begin position="6"/>
        <end position="25"/>
    </location>
</feature>
<accession>A0A7G6E4B9</accession>
<evidence type="ECO:0000259" key="2">
    <source>
        <dbReference type="SMART" id="SM00858"/>
    </source>
</evidence>
<proteinExistence type="predicted"/>
<dbReference type="InterPro" id="IPR013974">
    <property type="entry name" value="SAF"/>
</dbReference>
<dbReference type="InterPro" id="IPR031571">
    <property type="entry name" value="RcpC_dom"/>
</dbReference>
<dbReference type="AlphaFoldDB" id="A0A7G6E4B9"/>
<feature type="domain" description="SAF" evidence="2">
    <location>
        <begin position="38"/>
        <end position="100"/>
    </location>
</feature>
<dbReference type="KEGG" id="tfr:BR63_11750"/>
<dbReference type="RefSeq" id="WP_034420365.1">
    <property type="nucleotide sequence ID" value="NZ_CP045798.1"/>
</dbReference>
<protein>
    <submittedName>
        <fullName evidence="3">Flp pilus assembly protein CpaB</fullName>
    </submittedName>
</protein>
<dbReference type="Pfam" id="PF08666">
    <property type="entry name" value="SAF"/>
    <property type="match status" value="1"/>
</dbReference>
<dbReference type="NCBIfam" id="TIGR03177">
    <property type="entry name" value="pilus_cpaB"/>
    <property type="match status" value="1"/>
</dbReference>
<keyword evidence="1" id="KW-0812">Transmembrane</keyword>
<dbReference type="Pfam" id="PF16976">
    <property type="entry name" value="RcpC"/>
    <property type="match status" value="1"/>
</dbReference>
<evidence type="ECO:0000313" key="4">
    <source>
        <dbReference type="Proteomes" id="UP000515847"/>
    </source>
</evidence>
<sequence>MKNKVIIILSIVFGLLTSYLIYDYLTKVEQSMTNMQYGEVVVAAGDVTGKTLLTAEMLEIKKMPVDYIHPQAARKKEEVTGSITLAPLTQGEQVLKKKIAKQSDMKNGLAYIVPVGKRALTLAVDEVSGIAGLIKPGDHVDVVATVNIPDPSGLKETPHSLVVLQDLQVLAVGRTLDDKGDGKSTVENKTVTVAVTVEQSRPLVLASQKGTIRLMLRSPVDTGVVNTTPYRAANFLQ</sequence>
<dbReference type="Proteomes" id="UP000515847">
    <property type="component" value="Chromosome"/>
</dbReference>
<name>A0A7G6E4B9_THEFR</name>
<organism evidence="3 4">
    <name type="scientific">Thermanaerosceptrum fracticalcis</name>
    <dbReference type="NCBI Taxonomy" id="1712410"/>
    <lineage>
        <taxon>Bacteria</taxon>
        <taxon>Bacillati</taxon>
        <taxon>Bacillota</taxon>
        <taxon>Clostridia</taxon>
        <taxon>Eubacteriales</taxon>
        <taxon>Peptococcaceae</taxon>
        <taxon>Thermanaerosceptrum</taxon>
    </lineage>
</organism>
<gene>
    <name evidence="3" type="primary">cpaB</name>
    <name evidence="3" type="ORF">BR63_11750</name>
</gene>
<dbReference type="EMBL" id="CP045798">
    <property type="protein sequence ID" value="QNB46923.1"/>
    <property type="molecule type" value="Genomic_DNA"/>
</dbReference>
<keyword evidence="1" id="KW-1133">Transmembrane helix</keyword>
<dbReference type="OrthoDB" id="163768at2"/>
<evidence type="ECO:0000256" key="1">
    <source>
        <dbReference type="SAM" id="Phobius"/>
    </source>
</evidence>
<keyword evidence="4" id="KW-1185">Reference proteome</keyword>
<reference evidence="3 4" key="1">
    <citation type="journal article" date="2019" name="Front. Microbiol.">
        <title>Thermoanaerosceptrum fracticalcis gen. nov. sp. nov., a Novel Fumarate-Fermenting Microorganism From a Deep Fractured Carbonate Aquifer of the US Great Basin.</title>
        <authorList>
            <person name="Hamilton-Brehm S.D."/>
            <person name="Stewart L.E."/>
            <person name="Zavarin M."/>
            <person name="Caldwell M."/>
            <person name="Lawson P.A."/>
            <person name="Onstott T.C."/>
            <person name="Grzymski J."/>
            <person name="Neveux I."/>
            <person name="Lollar B.S."/>
            <person name="Russell C.E."/>
            <person name="Moser D.P."/>
        </authorList>
    </citation>
    <scope>NUCLEOTIDE SEQUENCE [LARGE SCALE GENOMIC DNA]</scope>
    <source>
        <strain evidence="3 4">DRI-13</strain>
    </source>
</reference>
<dbReference type="CDD" id="cd11614">
    <property type="entry name" value="SAF_CpaB_FlgA_like"/>
    <property type="match status" value="1"/>
</dbReference>
<keyword evidence="1" id="KW-0472">Membrane</keyword>
<evidence type="ECO:0000313" key="3">
    <source>
        <dbReference type="EMBL" id="QNB46923.1"/>
    </source>
</evidence>
<dbReference type="InterPro" id="IPR017592">
    <property type="entry name" value="Pilus_assmbl_Flp-typ_CpaB"/>
</dbReference>
<dbReference type="SMART" id="SM00858">
    <property type="entry name" value="SAF"/>
    <property type="match status" value="1"/>
</dbReference>